<dbReference type="Pfam" id="PF12796">
    <property type="entry name" value="Ank_2"/>
    <property type="match status" value="2"/>
</dbReference>
<evidence type="ECO:0000313" key="9">
    <source>
        <dbReference type="EMBL" id="GCC23146.1"/>
    </source>
</evidence>
<feature type="repeat" description="ANK" evidence="6">
    <location>
        <begin position="450"/>
        <end position="486"/>
    </location>
</feature>
<keyword evidence="1" id="KW-0677">Repeat</keyword>
<evidence type="ECO:0000256" key="4">
    <source>
        <dbReference type="ARBA" id="ARBA00023159"/>
    </source>
</evidence>
<keyword evidence="4" id="KW-0010">Activator</keyword>
<evidence type="ECO:0000256" key="1">
    <source>
        <dbReference type="ARBA" id="ARBA00022737"/>
    </source>
</evidence>
<gene>
    <name evidence="9" type="ORF">chiPu_0001539</name>
</gene>
<feature type="repeat" description="ANK" evidence="6">
    <location>
        <begin position="317"/>
        <end position="349"/>
    </location>
</feature>
<dbReference type="Pfam" id="PF09310">
    <property type="entry name" value="PD-C2-AF1"/>
    <property type="match status" value="1"/>
</dbReference>
<dbReference type="PROSITE" id="PS52003">
    <property type="entry name" value="OCA"/>
    <property type="match status" value="1"/>
</dbReference>
<dbReference type="GO" id="GO:0005634">
    <property type="term" value="C:nucleus"/>
    <property type="evidence" value="ECO:0007669"/>
    <property type="project" value="TreeGrafter"/>
</dbReference>
<name>A0A401RYC1_CHIPU</name>
<reference evidence="9 10" key="1">
    <citation type="journal article" date="2018" name="Nat. Ecol. Evol.">
        <title>Shark genomes provide insights into elasmobranch evolution and the origin of vertebrates.</title>
        <authorList>
            <person name="Hara Y"/>
            <person name="Yamaguchi K"/>
            <person name="Onimaru K"/>
            <person name="Kadota M"/>
            <person name="Koyanagi M"/>
            <person name="Keeley SD"/>
            <person name="Tatsumi K"/>
            <person name="Tanaka K"/>
            <person name="Motone F"/>
            <person name="Kageyama Y"/>
            <person name="Nozu R"/>
            <person name="Adachi N"/>
            <person name="Nishimura O"/>
            <person name="Nakagawa R"/>
            <person name="Tanegashima C"/>
            <person name="Kiyatake I"/>
            <person name="Matsumoto R"/>
            <person name="Murakumo K"/>
            <person name="Nishida K"/>
            <person name="Terakita A"/>
            <person name="Kuratani S"/>
            <person name="Sato K"/>
            <person name="Hyodo S Kuraku.S."/>
        </authorList>
    </citation>
    <scope>NUCLEOTIDE SEQUENCE [LARGE SCALE GENOMIC DNA]</scope>
</reference>
<dbReference type="SUPFAM" id="SSF48403">
    <property type="entry name" value="Ankyrin repeat"/>
    <property type="match status" value="1"/>
</dbReference>
<dbReference type="Gene3D" id="1.25.40.20">
    <property type="entry name" value="Ankyrin repeat-containing domain"/>
    <property type="match status" value="1"/>
</dbReference>
<dbReference type="EMBL" id="BEZZ01000023">
    <property type="protein sequence ID" value="GCC23146.1"/>
    <property type="molecule type" value="Genomic_DNA"/>
</dbReference>
<dbReference type="PANTHER" id="PTHR24124">
    <property type="entry name" value="ANKYRIN REPEAT FAMILY A"/>
    <property type="match status" value="1"/>
</dbReference>
<evidence type="ECO:0000256" key="5">
    <source>
        <dbReference type="ARBA" id="ARBA00023163"/>
    </source>
</evidence>
<evidence type="ECO:0000256" key="7">
    <source>
        <dbReference type="SAM" id="MobiDB-lite"/>
    </source>
</evidence>
<dbReference type="FunFam" id="1.25.40.20:FF:000097">
    <property type="entry name" value="NF-kappa-B inhibitor zeta isoform X1"/>
    <property type="match status" value="1"/>
</dbReference>
<evidence type="ECO:0000256" key="3">
    <source>
        <dbReference type="ARBA" id="ARBA00023043"/>
    </source>
</evidence>
<dbReference type="PRINTS" id="PR01415">
    <property type="entry name" value="ANKYRIN"/>
</dbReference>
<sequence length="524" mass="58486">MSQKMHWQKTSSDQSQQRPYLGVRVKDPVKELLKRKRKNIENTNTTTNSTMVLPHLSMTCYSQIGHPMFPETDIPSPSMQNAEEGNFHTTWLPQSSSATLQPLPQWSPCPEYPLHETVNTSYMQDMCMQPVCSSYAVVGPSSVMSYTPQPLLSNFGVNCQSRAPTPGGIPQLDLADQQPALSYFSWSQTLSSLPAPVAPCQTNSLQPLPPQFVPLPISVSEPGLMELEDARRTIANMAIEKLLQQDEDNDTILHIYAAKGMREHAYAAAERMRELRRLDTKEHRGKTPLLVAVVANQPLIVRDLIMFGADLNAVDDRGQTFLHLAATYGHLSIIQMVIAAGTLVNLETRDYEGLTPLHCAVISHNSVFRELCYDPNLLPQRQDELQCKAEQLLSCIRLLIEMGALITSQDVKSNKTVAHFAIQEGNLLLLDYFLKLSGSRSHEFVNMKAHGNTALHMAAGLQNERNQERIIKLLLYHGADPSIRNLENDQPIHLVQPGEEGDRIRYLLKKGRIGTGSNPRNAAS</sequence>
<feature type="domain" description="OCA" evidence="8">
    <location>
        <begin position="17"/>
        <end position="39"/>
    </location>
</feature>
<dbReference type="OrthoDB" id="194358at2759"/>
<dbReference type="GO" id="GO:0010468">
    <property type="term" value="P:regulation of gene expression"/>
    <property type="evidence" value="ECO:0007669"/>
    <property type="project" value="TreeGrafter"/>
</dbReference>
<proteinExistence type="predicted"/>
<dbReference type="InterPro" id="IPR047571">
    <property type="entry name" value="OCA"/>
</dbReference>
<evidence type="ECO:0000256" key="6">
    <source>
        <dbReference type="PROSITE-ProRule" id="PRU00023"/>
    </source>
</evidence>
<feature type="repeat" description="ANK" evidence="6">
    <location>
        <begin position="284"/>
        <end position="316"/>
    </location>
</feature>
<dbReference type="STRING" id="137246.A0A401RYC1"/>
<dbReference type="GO" id="GO:0070974">
    <property type="term" value="F:POU domain binding"/>
    <property type="evidence" value="ECO:0007669"/>
    <property type="project" value="InterPro"/>
</dbReference>
<keyword evidence="5" id="KW-0804">Transcription</keyword>
<dbReference type="InterPro" id="IPR015389">
    <property type="entry name" value="PD-C2-AF1"/>
</dbReference>
<dbReference type="InterPro" id="IPR036770">
    <property type="entry name" value="Ankyrin_rpt-contain_sf"/>
</dbReference>
<dbReference type="GO" id="GO:0003677">
    <property type="term" value="F:DNA binding"/>
    <property type="evidence" value="ECO:0007669"/>
    <property type="project" value="InterPro"/>
</dbReference>
<organism evidence="9 10">
    <name type="scientific">Chiloscyllium punctatum</name>
    <name type="common">Brownbanded bambooshark</name>
    <name type="synonym">Hemiscyllium punctatum</name>
    <dbReference type="NCBI Taxonomy" id="137246"/>
    <lineage>
        <taxon>Eukaryota</taxon>
        <taxon>Metazoa</taxon>
        <taxon>Chordata</taxon>
        <taxon>Craniata</taxon>
        <taxon>Vertebrata</taxon>
        <taxon>Chondrichthyes</taxon>
        <taxon>Elasmobranchii</taxon>
        <taxon>Galeomorphii</taxon>
        <taxon>Galeoidea</taxon>
        <taxon>Orectolobiformes</taxon>
        <taxon>Hemiscylliidae</taxon>
        <taxon>Chiloscyllium</taxon>
    </lineage>
</organism>
<evidence type="ECO:0000256" key="2">
    <source>
        <dbReference type="ARBA" id="ARBA00023015"/>
    </source>
</evidence>
<keyword evidence="10" id="KW-1185">Reference proteome</keyword>
<dbReference type="PROSITE" id="PS50088">
    <property type="entry name" value="ANK_REPEAT"/>
    <property type="match status" value="3"/>
</dbReference>
<keyword evidence="3 6" id="KW-0040">ANK repeat</keyword>
<protein>
    <recommendedName>
        <fullName evidence="8">OCA domain-containing protein</fullName>
    </recommendedName>
</protein>
<dbReference type="InterPro" id="IPR002110">
    <property type="entry name" value="Ankyrin_rpt"/>
</dbReference>
<accession>A0A401RYC1</accession>
<feature type="compositionally biased region" description="Polar residues" evidence="7">
    <location>
        <begin position="1"/>
        <end position="18"/>
    </location>
</feature>
<dbReference type="PROSITE" id="PS50297">
    <property type="entry name" value="ANK_REP_REGION"/>
    <property type="match status" value="3"/>
</dbReference>
<dbReference type="PANTHER" id="PTHR24124:SF7">
    <property type="entry name" value="NF-KAPPA-B INHIBITOR DELTA"/>
    <property type="match status" value="1"/>
</dbReference>
<feature type="region of interest" description="Disordered" evidence="7">
    <location>
        <begin position="1"/>
        <end position="20"/>
    </location>
</feature>
<comment type="caution">
    <text evidence="9">The sequence shown here is derived from an EMBL/GenBank/DDBJ whole genome shotgun (WGS) entry which is preliminary data.</text>
</comment>
<dbReference type="AlphaFoldDB" id="A0A401RYC1"/>
<evidence type="ECO:0000313" key="10">
    <source>
        <dbReference type="Proteomes" id="UP000287033"/>
    </source>
</evidence>
<evidence type="ECO:0000259" key="8">
    <source>
        <dbReference type="PROSITE" id="PS52003"/>
    </source>
</evidence>
<dbReference type="SMART" id="SM00248">
    <property type="entry name" value="ANK"/>
    <property type="match status" value="6"/>
</dbReference>
<dbReference type="Proteomes" id="UP000287033">
    <property type="component" value="Unassembled WGS sequence"/>
</dbReference>
<keyword evidence="2" id="KW-0805">Transcription regulation</keyword>